<dbReference type="SUPFAM" id="SSF55785">
    <property type="entry name" value="PYP-like sensor domain (PAS domain)"/>
    <property type="match status" value="1"/>
</dbReference>
<dbReference type="InterPro" id="IPR050401">
    <property type="entry name" value="Cyclic_nucleotide_synthase"/>
</dbReference>
<dbReference type="CDD" id="cd07302">
    <property type="entry name" value="CHD"/>
    <property type="match status" value="1"/>
</dbReference>
<dbReference type="Pfam" id="PF00211">
    <property type="entry name" value="Guanylate_cyc"/>
    <property type="match status" value="1"/>
</dbReference>
<dbReference type="GO" id="GO:0035556">
    <property type="term" value="P:intracellular signal transduction"/>
    <property type="evidence" value="ECO:0007669"/>
    <property type="project" value="InterPro"/>
</dbReference>
<feature type="transmembrane region" description="Helical" evidence="8">
    <location>
        <begin position="199"/>
        <end position="219"/>
    </location>
</feature>
<dbReference type="InterPro" id="IPR035965">
    <property type="entry name" value="PAS-like_dom_sf"/>
</dbReference>
<dbReference type="NCBIfam" id="TIGR00229">
    <property type="entry name" value="sensory_box"/>
    <property type="match status" value="1"/>
</dbReference>
<feature type="region of interest" description="Disordered" evidence="7">
    <location>
        <begin position="1"/>
        <end position="30"/>
    </location>
</feature>
<keyword evidence="3" id="KW-0547">Nucleotide-binding</keyword>
<keyword evidence="2 8" id="KW-0812">Transmembrane</keyword>
<keyword evidence="5 8" id="KW-0472">Membrane</keyword>
<feature type="transmembrane region" description="Helical" evidence="8">
    <location>
        <begin position="252"/>
        <end position="276"/>
    </location>
</feature>
<name>A0AA88KK71_NAELO</name>
<dbReference type="GO" id="GO:0009190">
    <property type="term" value="P:cyclic nucleotide biosynthetic process"/>
    <property type="evidence" value="ECO:0007669"/>
    <property type="project" value="InterPro"/>
</dbReference>
<dbReference type="SMART" id="SM00044">
    <property type="entry name" value="CYCc"/>
    <property type="match status" value="1"/>
</dbReference>
<evidence type="ECO:0000259" key="9">
    <source>
        <dbReference type="PROSITE" id="PS50125"/>
    </source>
</evidence>
<dbReference type="Pfam" id="PF13426">
    <property type="entry name" value="PAS_9"/>
    <property type="match status" value="1"/>
</dbReference>
<feature type="transmembrane region" description="Helical" evidence="8">
    <location>
        <begin position="850"/>
        <end position="875"/>
    </location>
</feature>
<dbReference type="GeneID" id="68097673"/>
<dbReference type="InterPro" id="IPR001054">
    <property type="entry name" value="A/G_cyclase"/>
</dbReference>
<comment type="subcellular location">
    <subcellularLocation>
        <location evidence="1">Membrane</location>
    </subcellularLocation>
</comment>
<dbReference type="PROSITE" id="PS50125">
    <property type="entry name" value="GUANYLATE_CYCLASE_2"/>
    <property type="match status" value="1"/>
</dbReference>
<dbReference type="InterPro" id="IPR029787">
    <property type="entry name" value="Nucleotide_cyclase"/>
</dbReference>
<dbReference type="GO" id="GO:0016020">
    <property type="term" value="C:membrane"/>
    <property type="evidence" value="ECO:0007669"/>
    <property type="project" value="UniProtKB-SubCell"/>
</dbReference>
<keyword evidence="4 8" id="KW-1133">Transmembrane helix</keyword>
<feature type="transmembrane region" description="Helical" evidence="8">
    <location>
        <begin position="322"/>
        <end position="342"/>
    </location>
</feature>
<gene>
    <name evidence="10" type="ORF">C9374_005218</name>
</gene>
<feature type="transmembrane region" description="Helical" evidence="8">
    <location>
        <begin position="376"/>
        <end position="401"/>
    </location>
</feature>
<feature type="domain" description="Guanylate cyclase" evidence="9">
    <location>
        <begin position="1333"/>
        <end position="1468"/>
    </location>
</feature>
<evidence type="ECO:0000256" key="4">
    <source>
        <dbReference type="ARBA" id="ARBA00022989"/>
    </source>
</evidence>
<sequence length="1569" mass="178016">MEAEQAEKSQIINNNNTHSATSSFKMKPSTTSAIHPKASVYKKRGNFSTNAIVPVSDSWDGMIDNSIQLKDGIGNEKQPHSFLEDKIQQFFIFIASMKLERSMNPLLCLSLHLMMIYQTLSLGISIDYGWGEYGRYIVHALVAPRTFGFQFLPYYGFVALFSIMCLVECIGGVIIFITYRSLIYGSKHWKKIRTAGRSVFATMTFLALPMTFALMQGFWDCDYSKTVELQKGVPTFVLSNFPTEACWGTMNAVFAILSLVLVLIQVLITMGTVMIFCDTFVKSKAKFLLLDPFLISYVIGSNQLYLIISIATPKFVSFLRPIYYALFSLGFIVLLYWNLPFVRRRANSVYGGVGFARVGIAVGSLVASLVNSRDAWEIGLGIVFGPLLLALVGFIIGFFVTDFYTKQIFNRGYEIVKLALTNDIHFNDRDLKPVSAFLQFSIKDTQQNKRLVLDFIEVAQNSDRLNAHMLLLFALYLKDVSHTPHYFASLQLLRRAGKEISASIFMRYNIFIRTRECEKSLSNGRLNSASEIILEGVKFKMKKLRYLIVQFWKNLLASMDVNDLIQHIQSLSSDCDITFNNLMLENEDDPLFQKLYTEYQEELSFTMDTVFEPKDVQNVVKESSSDHHLLDVPFMDDNLDSASQAEEETVDKQQEIVSNAINKRESNRPIFYFLVSFGIVSAFFVVVLMSVTFPLLTYFTNLDLLSTSASLPSLPYSTVVNIESSNISKTANLITYNQSLKFGIEQIENVELLFDRGVPDQEITLLFNSNDKKFVFDESTELVQNSSNSWLVKKLKQVIYPRINSSSLLAPTNNYFEFLKTNAEFFTNCLLEFFSNSNELQATHNEQAQISFIIVGTVIICSYFIYVAVIAFFAFKFIRQRKLITQLFTRIPKEETKKIISNLEKRSTSKIVSTDKLVPASYKTLFFVIACFLVTCCALSLMMADGINSFNSNFVGLKKLQLAAKTMLLSQTLRYQLWNKLNVVTNFTQASHDSLTSTLGEFDSVWNSFRYGSALDAYHSLTGYSSNINSLILNRNNMSCNEFSCLSLDDQVANFRSNILLYKDLTQNLTSTKLHTFLMQESFEIIVSFNNVTQLLRQTLESSRSLMSIIAVVVCCPLLFIASFWLFVTVSTLQEENFRLRKLFNYVQWEIIDADEEIRNYIFFYFLSAGNGRAKLKQKISKERAVLEAALTCATICSAGGTIDIFNSSSEKLFGYRGDQIIGFHLSKLFDRESISKLEPILAKMAFSAVSYAETIELVGQRKNNSKFPLELRISVGVLDGRNIIACFMRDITEYKKQTMELAEEKKKSESLLMNIMPENIAQRLIAGETFIADKYEDVTCFFSDLYGLLDLNLSAYELVQTLNLIIHQFDDLTIALNVEKIKTIGSKYFCCGGLKPDTSTDVPHLERMFDFSVQLFDVVESFRQENALNIGLKVGIHTGPVVAGICGLLKYAFDIWGDTVNIASRMESTCPSNHIQVTSTCYHKLKDKYKFQEQSIEVKGKGLMQTYLFKPERASSAIPSMLVTNDLMSSRESLNTSKRSLKAFLISHSSSRNAIQDILTSNEEENQE</sequence>
<feature type="transmembrane region" description="Helical" evidence="8">
    <location>
        <begin position="349"/>
        <end position="370"/>
    </location>
</feature>
<dbReference type="RefSeq" id="XP_044548317.1">
    <property type="nucleotide sequence ID" value="XM_044694944.1"/>
</dbReference>
<evidence type="ECO:0000313" key="10">
    <source>
        <dbReference type="EMBL" id="KAG2382638.1"/>
    </source>
</evidence>
<feature type="transmembrane region" description="Helical" evidence="8">
    <location>
        <begin position="154"/>
        <end position="179"/>
    </location>
</feature>
<evidence type="ECO:0000256" key="7">
    <source>
        <dbReference type="SAM" id="MobiDB-lite"/>
    </source>
</evidence>
<dbReference type="CDD" id="cd00130">
    <property type="entry name" value="PAS"/>
    <property type="match status" value="1"/>
</dbReference>
<dbReference type="InterPro" id="IPR000014">
    <property type="entry name" value="PAS"/>
</dbReference>
<evidence type="ECO:0000256" key="1">
    <source>
        <dbReference type="ARBA" id="ARBA00004370"/>
    </source>
</evidence>
<organism evidence="10 11">
    <name type="scientific">Naegleria lovaniensis</name>
    <name type="common">Amoeba</name>
    <dbReference type="NCBI Taxonomy" id="51637"/>
    <lineage>
        <taxon>Eukaryota</taxon>
        <taxon>Discoba</taxon>
        <taxon>Heterolobosea</taxon>
        <taxon>Tetramitia</taxon>
        <taxon>Eutetramitia</taxon>
        <taxon>Vahlkampfiidae</taxon>
        <taxon>Naegleria</taxon>
    </lineage>
</organism>
<evidence type="ECO:0000256" key="6">
    <source>
        <dbReference type="ARBA" id="ARBA00023239"/>
    </source>
</evidence>
<evidence type="ECO:0000256" key="3">
    <source>
        <dbReference type="ARBA" id="ARBA00022741"/>
    </source>
</evidence>
<keyword evidence="6" id="KW-0456">Lyase</keyword>
<feature type="transmembrane region" description="Helical" evidence="8">
    <location>
        <begin position="670"/>
        <end position="696"/>
    </location>
</feature>
<feature type="compositionally biased region" description="Polar residues" evidence="7">
    <location>
        <begin position="8"/>
        <end position="30"/>
    </location>
</feature>
<evidence type="ECO:0000256" key="2">
    <source>
        <dbReference type="ARBA" id="ARBA00022692"/>
    </source>
</evidence>
<keyword evidence="11" id="KW-1185">Reference proteome</keyword>
<dbReference type="Proteomes" id="UP000816034">
    <property type="component" value="Unassembled WGS sequence"/>
</dbReference>
<protein>
    <recommendedName>
        <fullName evidence="9">Guanylate cyclase domain-containing protein</fullName>
    </recommendedName>
</protein>
<feature type="transmembrane region" description="Helical" evidence="8">
    <location>
        <begin position="925"/>
        <end position="944"/>
    </location>
</feature>
<feature type="transmembrane region" description="Helical" evidence="8">
    <location>
        <begin position="106"/>
        <end position="126"/>
    </location>
</feature>
<dbReference type="Gene3D" id="6.10.250.780">
    <property type="match status" value="1"/>
</dbReference>
<dbReference type="PANTHER" id="PTHR11920">
    <property type="entry name" value="GUANYLYL CYCLASE"/>
    <property type="match status" value="1"/>
</dbReference>
<dbReference type="Gene3D" id="3.30.70.1230">
    <property type="entry name" value="Nucleotide cyclase"/>
    <property type="match status" value="1"/>
</dbReference>
<evidence type="ECO:0000313" key="11">
    <source>
        <dbReference type="Proteomes" id="UP000816034"/>
    </source>
</evidence>
<dbReference type="SUPFAM" id="SSF55073">
    <property type="entry name" value="Nucleotide cyclase"/>
    <property type="match status" value="1"/>
</dbReference>
<feature type="transmembrane region" description="Helical" evidence="8">
    <location>
        <begin position="1106"/>
        <end position="1133"/>
    </location>
</feature>
<evidence type="ECO:0000256" key="5">
    <source>
        <dbReference type="ARBA" id="ARBA00023136"/>
    </source>
</evidence>
<dbReference type="PANTHER" id="PTHR11920:SF335">
    <property type="entry name" value="GUANYLATE CYCLASE"/>
    <property type="match status" value="1"/>
</dbReference>
<evidence type="ECO:0000256" key="8">
    <source>
        <dbReference type="SAM" id="Phobius"/>
    </source>
</evidence>
<dbReference type="Gene3D" id="3.30.450.20">
    <property type="entry name" value="PAS domain"/>
    <property type="match status" value="1"/>
</dbReference>
<dbReference type="GO" id="GO:0000166">
    <property type="term" value="F:nucleotide binding"/>
    <property type="evidence" value="ECO:0007669"/>
    <property type="project" value="UniProtKB-KW"/>
</dbReference>
<accession>A0AA88KK71</accession>
<dbReference type="GO" id="GO:0016829">
    <property type="term" value="F:lyase activity"/>
    <property type="evidence" value="ECO:0007669"/>
    <property type="project" value="UniProtKB-KW"/>
</dbReference>
<proteinExistence type="predicted"/>
<feature type="transmembrane region" description="Helical" evidence="8">
    <location>
        <begin position="288"/>
        <end position="310"/>
    </location>
</feature>
<comment type="caution">
    <text evidence="10">The sequence shown here is derived from an EMBL/GenBank/DDBJ whole genome shotgun (WGS) entry which is preliminary data.</text>
</comment>
<reference evidence="10 11" key="1">
    <citation type="journal article" date="2018" name="BMC Genomics">
        <title>The genome of Naegleria lovaniensis, the basis for a comparative approach to unravel pathogenicity factors of the human pathogenic amoeba N. fowleri.</title>
        <authorList>
            <person name="Liechti N."/>
            <person name="Schurch N."/>
            <person name="Bruggmann R."/>
            <person name="Wittwer M."/>
        </authorList>
    </citation>
    <scope>NUCLEOTIDE SEQUENCE [LARGE SCALE GENOMIC DNA]</scope>
    <source>
        <strain evidence="10 11">ATCC 30569</strain>
    </source>
</reference>
<dbReference type="EMBL" id="PYSW02000023">
    <property type="protein sequence ID" value="KAG2382638.1"/>
    <property type="molecule type" value="Genomic_DNA"/>
</dbReference>